<evidence type="ECO:0000256" key="1">
    <source>
        <dbReference type="SAM" id="MobiDB-lite"/>
    </source>
</evidence>
<sequence length="200" mass="21651">MSNQEYPHSGQPNGFPVPPPAAAAPRRPAVLDVVTWAWGLVAVLMCVGIFGAPGGTASDYAIALVFALALAALIGFGCWKLRSGANGWRVFFTILSIIFAATFPFELIDPSRTLLQKTFGSLISALAVAGLVFSWLPASNHYFQDAANYRRAVKAQQYAEFIRNNPPPESVRRKMYPNQPPQPPMPPPGPPNQNQPPNHG</sequence>
<evidence type="ECO:0000313" key="3">
    <source>
        <dbReference type="EMBL" id="MBB5155457.1"/>
    </source>
</evidence>
<proteinExistence type="predicted"/>
<evidence type="ECO:0000256" key="2">
    <source>
        <dbReference type="SAM" id="Phobius"/>
    </source>
</evidence>
<dbReference type="EMBL" id="JACHIW010000001">
    <property type="protein sequence ID" value="MBB5155457.1"/>
    <property type="molecule type" value="Genomic_DNA"/>
</dbReference>
<reference evidence="3 4" key="1">
    <citation type="submission" date="2020-08" db="EMBL/GenBank/DDBJ databases">
        <title>Sequencing the genomes of 1000 actinobacteria strains.</title>
        <authorList>
            <person name="Klenk H.-P."/>
        </authorList>
    </citation>
    <scope>NUCLEOTIDE SEQUENCE [LARGE SCALE GENOMIC DNA]</scope>
    <source>
        <strain evidence="3 4">DSM 45584</strain>
    </source>
</reference>
<feature type="transmembrane region" description="Helical" evidence="2">
    <location>
        <begin position="90"/>
        <end position="108"/>
    </location>
</feature>
<feature type="transmembrane region" description="Helical" evidence="2">
    <location>
        <begin position="60"/>
        <end position="78"/>
    </location>
</feature>
<name>A0A840Q671_9PSEU</name>
<feature type="transmembrane region" description="Helical" evidence="2">
    <location>
        <begin position="114"/>
        <end position="136"/>
    </location>
</feature>
<gene>
    <name evidence="3" type="ORF">BJ970_002991</name>
</gene>
<accession>A0A840Q671</accession>
<feature type="region of interest" description="Disordered" evidence="1">
    <location>
        <begin position="164"/>
        <end position="200"/>
    </location>
</feature>
<keyword evidence="2" id="KW-0472">Membrane</keyword>
<keyword evidence="4" id="KW-1185">Reference proteome</keyword>
<keyword evidence="2" id="KW-0812">Transmembrane</keyword>
<keyword evidence="2" id="KW-1133">Transmembrane helix</keyword>
<dbReference type="RefSeq" id="WP_184726790.1">
    <property type="nucleotide sequence ID" value="NZ_JACHIW010000001.1"/>
</dbReference>
<protein>
    <submittedName>
        <fullName evidence="3">Uncharacterized protein</fullName>
    </submittedName>
</protein>
<evidence type="ECO:0000313" key="4">
    <source>
        <dbReference type="Proteomes" id="UP000584374"/>
    </source>
</evidence>
<feature type="compositionally biased region" description="Pro residues" evidence="1">
    <location>
        <begin position="178"/>
        <end position="200"/>
    </location>
</feature>
<dbReference type="Proteomes" id="UP000584374">
    <property type="component" value="Unassembled WGS sequence"/>
</dbReference>
<organism evidence="3 4">
    <name type="scientific">Saccharopolyspora phatthalungensis</name>
    <dbReference type="NCBI Taxonomy" id="664693"/>
    <lineage>
        <taxon>Bacteria</taxon>
        <taxon>Bacillati</taxon>
        <taxon>Actinomycetota</taxon>
        <taxon>Actinomycetes</taxon>
        <taxon>Pseudonocardiales</taxon>
        <taxon>Pseudonocardiaceae</taxon>
        <taxon>Saccharopolyspora</taxon>
    </lineage>
</organism>
<dbReference type="AlphaFoldDB" id="A0A840Q671"/>
<feature type="transmembrane region" description="Helical" evidence="2">
    <location>
        <begin position="33"/>
        <end position="54"/>
    </location>
</feature>
<comment type="caution">
    <text evidence="3">The sequence shown here is derived from an EMBL/GenBank/DDBJ whole genome shotgun (WGS) entry which is preliminary data.</text>
</comment>